<sequence length="442" mass="46550">MARKHVGAALSALGTAGVALTAALLGVTPTLSAAPQLVASLHYLPGTRIGYVPPDAMFGDFIGRVVDGVDVTPPDLPYEKVDYSAGFWPVSHGGFRDLTFNRSVRQGVALLEAGAPAAGDLIFGFSQGAVVASRYKQTHTGHTYLLVANPNRPNGGVLSRFKGITIPILDFTFDGATPDNGDPTYDIVRQYDGWADFPTYLWNPIALANAVMGIVLVHGNTQMELTAADLEAAKASGDPDHYQFHAGSNTHYYVVKTYPVPLLMPLTALLPASIIAALDAPLRKFIELAYDRSDYSEPTRAKFFAPLRPLSRAEVTVDEPAAIDGPVAASHDESGHQRGGDVSDHVGDDEAAQTPDPDEVDGYDIETSGAVDDEAASIAEEDVREAEDALEAQEAEEADQLHDDADQVQDAADQVSDDAAVEPSAAIGGASEPGDGDAADAA</sequence>
<keyword evidence="4" id="KW-1185">Reference proteome</keyword>
<feature type="compositionally biased region" description="Acidic residues" evidence="1">
    <location>
        <begin position="349"/>
        <end position="364"/>
    </location>
</feature>
<comment type="caution">
    <text evidence="3">The sequence shown here is derived from an EMBL/GenBank/DDBJ whole genome shotgun (WGS) entry which is preliminary data.</text>
</comment>
<dbReference type="HOGENOM" id="CLU_045382_0_0_11"/>
<dbReference type="Proteomes" id="UP000006072">
    <property type="component" value="Unassembled WGS sequence"/>
</dbReference>
<evidence type="ECO:0000256" key="1">
    <source>
        <dbReference type="SAM" id="MobiDB-lite"/>
    </source>
</evidence>
<evidence type="ECO:0000313" key="3">
    <source>
        <dbReference type="EMBL" id="EJZ07758.1"/>
    </source>
</evidence>
<evidence type="ECO:0000313" key="4">
    <source>
        <dbReference type="Proteomes" id="UP000006072"/>
    </source>
</evidence>
<protein>
    <recommendedName>
        <fullName evidence="2">PE-PPE domain-containing protein</fullName>
    </recommendedName>
</protein>
<reference evidence="3 4" key="1">
    <citation type="journal article" date="2012" name="J. Bacteriol.">
        <title>Complete Genome Sequence of Mycobacterium vaccae Type Strain ATCC 25954.</title>
        <authorList>
            <person name="Ho Y.S."/>
            <person name="Adroub S.A."/>
            <person name="Abadi M."/>
            <person name="Al Alwan B."/>
            <person name="Alkhateeb R."/>
            <person name="Gao G."/>
            <person name="Ragab A."/>
            <person name="Ali S."/>
            <person name="van Soolingen D."/>
            <person name="Bitter W."/>
            <person name="Pain A."/>
            <person name="Abdallah A.M."/>
        </authorList>
    </citation>
    <scope>NUCLEOTIDE SEQUENCE [LARGE SCALE GENOMIC DNA]</scope>
    <source>
        <strain evidence="3 4">ATCC 25954</strain>
    </source>
</reference>
<proteinExistence type="predicted"/>
<evidence type="ECO:0000259" key="2">
    <source>
        <dbReference type="Pfam" id="PF08237"/>
    </source>
</evidence>
<organism evidence="3 4">
    <name type="scientific">Mycolicibacterium vaccae ATCC 25954</name>
    <dbReference type="NCBI Taxonomy" id="1194972"/>
    <lineage>
        <taxon>Bacteria</taxon>
        <taxon>Bacillati</taxon>
        <taxon>Actinomycetota</taxon>
        <taxon>Actinomycetes</taxon>
        <taxon>Mycobacteriales</taxon>
        <taxon>Mycobacteriaceae</taxon>
        <taxon>Mycolicibacterium</taxon>
    </lineage>
</organism>
<dbReference type="eggNOG" id="COG5651">
    <property type="taxonomic scope" value="Bacteria"/>
</dbReference>
<feature type="compositionally biased region" description="Acidic residues" evidence="1">
    <location>
        <begin position="371"/>
        <end position="398"/>
    </location>
</feature>
<dbReference type="SUPFAM" id="SSF53474">
    <property type="entry name" value="alpha/beta-Hydrolases"/>
    <property type="match status" value="1"/>
</dbReference>
<dbReference type="AlphaFoldDB" id="K0UYQ9"/>
<accession>K0UYQ9</accession>
<name>K0UYQ9_MYCVA</name>
<dbReference type="RefSeq" id="WP_003932618.1">
    <property type="nucleotide sequence ID" value="NZ_JH814697.1"/>
</dbReference>
<feature type="region of interest" description="Disordered" evidence="1">
    <location>
        <begin position="325"/>
        <end position="442"/>
    </location>
</feature>
<dbReference type="InterPro" id="IPR013228">
    <property type="entry name" value="PE-PPE_C"/>
</dbReference>
<gene>
    <name evidence="3" type="ORF">MVAC_17623</name>
</gene>
<feature type="domain" description="PE-PPE" evidence="2">
    <location>
        <begin position="78"/>
        <end position="291"/>
    </location>
</feature>
<dbReference type="EMBL" id="ALQA01000039">
    <property type="protein sequence ID" value="EJZ07758.1"/>
    <property type="molecule type" value="Genomic_DNA"/>
</dbReference>
<dbReference type="Pfam" id="PF08237">
    <property type="entry name" value="PE-PPE"/>
    <property type="match status" value="1"/>
</dbReference>
<dbReference type="PATRIC" id="fig|1194972.3.peg.3510"/>
<feature type="compositionally biased region" description="Basic and acidic residues" evidence="1">
    <location>
        <begin position="330"/>
        <end position="348"/>
    </location>
</feature>
<dbReference type="InterPro" id="IPR029058">
    <property type="entry name" value="AB_hydrolase_fold"/>
</dbReference>